<evidence type="ECO:0000256" key="9">
    <source>
        <dbReference type="ARBA" id="ARBA00023242"/>
    </source>
</evidence>
<dbReference type="InterPro" id="IPR003000">
    <property type="entry name" value="Sirtuin"/>
</dbReference>
<proteinExistence type="inferred from homology"/>
<feature type="compositionally biased region" description="Basic and acidic residues" evidence="11">
    <location>
        <begin position="449"/>
        <end position="458"/>
    </location>
</feature>
<evidence type="ECO:0000256" key="4">
    <source>
        <dbReference type="ARBA" id="ARBA00012928"/>
    </source>
</evidence>
<protein>
    <recommendedName>
        <fullName evidence="4">protein acetyllysine N-acetyltransferase</fullName>
        <ecNumber evidence="4">2.3.1.286</ecNumber>
    </recommendedName>
</protein>
<feature type="compositionally biased region" description="Polar residues" evidence="11">
    <location>
        <begin position="459"/>
        <end position="469"/>
    </location>
</feature>
<keyword evidence="6 10" id="KW-0479">Metal-binding</keyword>
<feature type="binding site" evidence="10">
    <location>
        <position position="264"/>
    </location>
    <ligand>
        <name>Zn(2+)</name>
        <dbReference type="ChEBI" id="CHEBI:29105"/>
    </ligand>
</feature>
<feature type="compositionally biased region" description="Basic and acidic residues" evidence="11">
    <location>
        <begin position="10"/>
        <end position="32"/>
    </location>
</feature>
<dbReference type="PANTHER" id="PTHR11085">
    <property type="entry name" value="NAD-DEPENDENT PROTEIN DEACYLASE SIRTUIN-5, MITOCHONDRIAL-RELATED"/>
    <property type="match status" value="1"/>
</dbReference>
<feature type="binding site" evidence="10">
    <location>
        <position position="237"/>
    </location>
    <ligand>
        <name>Zn(2+)</name>
        <dbReference type="ChEBI" id="CHEBI:29105"/>
    </ligand>
</feature>
<dbReference type="GO" id="GO:0005637">
    <property type="term" value="C:nuclear inner membrane"/>
    <property type="evidence" value="ECO:0007669"/>
    <property type="project" value="TreeGrafter"/>
</dbReference>
<evidence type="ECO:0000256" key="5">
    <source>
        <dbReference type="ARBA" id="ARBA00022679"/>
    </source>
</evidence>
<keyword evidence="8" id="KW-0520">NAD</keyword>
<dbReference type="Gene3D" id="3.30.1600.10">
    <property type="entry name" value="SIR2/SIRT2 'Small Domain"/>
    <property type="match status" value="1"/>
</dbReference>
<sequence>MAAENVVSLETKKDEGEREGREIAEDTARNEADDSSSSELSGEGSPLGPLDWIRHNIELGIRPETVLRELMGSSFQIPQGTDDVTLWEAVIELMLRPPARELLDHVTKIDDVVSLIQKSKNIIVLSGAGISVSCGIPDFRSPEGLYSQLAVKYPELPDPQAMFDIQFFKVDPRPFFSFAKEIYPGTYKPSPSHRFVKLLEERGKLLRNYTQNIDTLEESAEIKRVIYCHGSFSTASCTKCKHKIEIGQIKEEIMNEMIPYCPVCPANAKETEGEEEEEDGVGIMKPDIVFFGEGLPESFHDQLQQDKTEVDLLIVIGSSLKVRPVSLIPELLPPDVPRVLINREPLQYIQGFDVRLLGYSNTIVTELCRRLGSDWAESIGVTESIETTEIKSPQPRIHLFDGAIWRNSSPPSLNNEEQEGKKGEGEKGKGKKEEQTEELSKCVSLKRPGSHDDSDSHTPSKISKTINET</sequence>
<dbReference type="GO" id="GO:0046872">
    <property type="term" value="F:metal ion binding"/>
    <property type="evidence" value="ECO:0007669"/>
    <property type="project" value="UniProtKB-KW"/>
</dbReference>
<dbReference type="KEGG" id="aqu:100639948"/>
<name>A0A1X7UQ41_AMPQE</name>
<evidence type="ECO:0000256" key="1">
    <source>
        <dbReference type="ARBA" id="ARBA00001947"/>
    </source>
</evidence>
<dbReference type="SUPFAM" id="SSF52467">
    <property type="entry name" value="DHS-like NAD/FAD-binding domain"/>
    <property type="match status" value="1"/>
</dbReference>
<dbReference type="InParanoid" id="A0A1X7UQ41"/>
<dbReference type="GO" id="GO:0033553">
    <property type="term" value="C:rDNA heterochromatin"/>
    <property type="evidence" value="ECO:0007669"/>
    <property type="project" value="TreeGrafter"/>
</dbReference>
<dbReference type="GO" id="GO:0002039">
    <property type="term" value="F:p53 binding"/>
    <property type="evidence" value="ECO:0007669"/>
    <property type="project" value="TreeGrafter"/>
</dbReference>
<evidence type="ECO:0000313" key="14">
    <source>
        <dbReference type="Proteomes" id="UP000007879"/>
    </source>
</evidence>
<comment type="subcellular location">
    <subcellularLocation>
        <location evidence="2">Nucleus</location>
    </subcellularLocation>
</comment>
<dbReference type="STRING" id="400682.A0A1X7UQ41"/>
<dbReference type="AlphaFoldDB" id="A0A1X7UQ41"/>
<dbReference type="Gene3D" id="3.40.50.1220">
    <property type="entry name" value="TPP-binding domain"/>
    <property type="match status" value="1"/>
</dbReference>
<feature type="binding site" evidence="10">
    <location>
        <position position="261"/>
    </location>
    <ligand>
        <name>Zn(2+)</name>
        <dbReference type="ChEBI" id="CHEBI:29105"/>
    </ligand>
</feature>
<feature type="compositionally biased region" description="Polar residues" evidence="11">
    <location>
        <begin position="406"/>
        <end position="415"/>
    </location>
</feature>
<organism evidence="13">
    <name type="scientific">Amphimedon queenslandica</name>
    <name type="common">Sponge</name>
    <dbReference type="NCBI Taxonomy" id="400682"/>
    <lineage>
        <taxon>Eukaryota</taxon>
        <taxon>Metazoa</taxon>
        <taxon>Porifera</taxon>
        <taxon>Demospongiae</taxon>
        <taxon>Heteroscleromorpha</taxon>
        <taxon>Haplosclerida</taxon>
        <taxon>Niphatidae</taxon>
        <taxon>Amphimedon</taxon>
    </lineage>
</organism>
<dbReference type="EnsemblMetazoa" id="Aqu2.1.29888_001">
    <property type="protein sequence ID" value="Aqu2.1.29888_001"/>
    <property type="gene ID" value="Aqu2.1.29888"/>
</dbReference>
<dbReference type="EnsemblMetazoa" id="XM_011406047.2">
    <property type="protein sequence ID" value="XP_011404349.2"/>
    <property type="gene ID" value="LOC100639948"/>
</dbReference>
<dbReference type="GO" id="GO:0003714">
    <property type="term" value="F:transcription corepressor activity"/>
    <property type="evidence" value="ECO:0007669"/>
    <property type="project" value="TreeGrafter"/>
</dbReference>
<keyword evidence="14" id="KW-1185">Reference proteome</keyword>
<dbReference type="CDD" id="cd01408">
    <property type="entry name" value="SIRT1"/>
    <property type="match status" value="1"/>
</dbReference>
<evidence type="ECO:0000256" key="3">
    <source>
        <dbReference type="ARBA" id="ARBA00006924"/>
    </source>
</evidence>
<dbReference type="Proteomes" id="UP000007879">
    <property type="component" value="Unassembled WGS sequence"/>
</dbReference>
<dbReference type="PROSITE" id="PS50305">
    <property type="entry name" value="SIRTUIN"/>
    <property type="match status" value="1"/>
</dbReference>
<dbReference type="Pfam" id="PF02146">
    <property type="entry name" value="SIR2"/>
    <property type="match status" value="1"/>
</dbReference>
<dbReference type="InterPro" id="IPR026590">
    <property type="entry name" value="Ssirtuin_cat_dom"/>
</dbReference>
<comment type="similarity">
    <text evidence="3">Belongs to the sirtuin family. Class I subfamily.</text>
</comment>
<feature type="compositionally biased region" description="Low complexity" evidence="11">
    <location>
        <begin position="35"/>
        <end position="47"/>
    </location>
</feature>
<dbReference type="InterPro" id="IPR029035">
    <property type="entry name" value="DHS-like_NAD/FAD-binding_dom"/>
</dbReference>
<evidence type="ECO:0000256" key="7">
    <source>
        <dbReference type="ARBA" id="ARBA00022833"/>
    </source>
</evidence>
<dbReference type="GO" id="GO:0017136">
    <property type="term" value="F:histone deacetylase activity, NAD-dependent"/>
    <property type="evidence" value="ECO:0007669"/>
    <property type="project" value="TreeGrafter"/>
</dbReference>
<accession>A0A1X7UQ41</accession>
<dbReference type="GO" id="GO:0005654">
    <property type="term" value="C:nucleoplasm"/>
    <property type="evidence" value="ECO:0007669"/>
    <property type="project" value="TreeGrafter"/>
</dbReference>
<feature type="active site" description="Proton acceptor" evidence="10">
    <location>
        <position position="229"/>
    </location>
</feature>
<evidence type="ECO:0000256" key="6">
    <source>
        <dbReference type="ARBA" id="ARBA00022723"/>
    </source>
</evidence>
<dbReference type="GO" id="GO:0070403">
    <property type="term" value="F:NAD+ binding"/>
    <property type="evidence" value="ECO:0007669"/>
    <property type="project" value="InterPro"/>
</dbReference>
<reference evidence="13" key="2">
    <citation type="submission" date="2017-05" db="UniProtKB">
        <authorList>
            <consortium name="EnsemblMetazoa"/>
        </authorList>
    </citation>
    <scope>IDENTIFICATION</scope>
</reference>
<feature type="domain" description="Deacetylase sirtuin-type" evidence="12">
    <location>
        <begin position="102"/>
        <end position="374"/>
    </location>
</feature>
<feature type="region of interest" description="Disordered" evidence="11">
    <location>
        <begin position="1"/>
        <end position="47"/>
    </location>
</feature>
<feature type="compositionally biased region" description="Basic and acidic residues" evidence="11">
    <location>
        <begin position="418"/>
        <end position="440"/>
    </location>
</feature>
<evidence type="ECO:0000256" key="2">
    <source>
        <dbReference type="ARBA" id="ARBA00004123"/>
    </source>
</evidence>
<evidence type="ECO:0000256" key="10">
    <source>
        <dbReference type="PROSITE-ProRule" id="PRU00236"/>
    </source>
</evidence>
<evidence type="ECO:0000256" key="11">
    <source>
        <dbReference type="SAM" id="MobiDB-lite"/>
    </source>
</evidence>
<dbReference type="FunFam" id="3.30.1600.10:FF:000013">
    <property type="entry name" value="NAD-dependent protein deacetylase sirtuin-1"/>
    <property type="match status" value="1"/>
</dbReference>
<keyword evidence="5" id="KW-0808">Transferase</keyword>
<dbReference type="PANTHER" id="PTHR11085:SF9">
    <property type="entry name" value="NAD-DEPENDENT PROTEIN DEACETYLASE SIRTUIN-1"/>
    <property type="match status" value="1"/>
</dbReference>
<reference evidence="14" key="1">
    <citation type="journal article" date="2010" name="Nature">
        <title>The Amphimedon queenslandica genome and the evolution of animal complexity.</title>
        <authorList>
            <person name="Srivastava M."/>
            <person name="Simakov O."/>
            <person name="Chapman J."/>
            <person name="Fahey B."/>
            <person name="Gauthier M.E."/>
            <person name="Mitros T."/>
            <person name="Richards G.S."/>
            <person name="Conaco C."/>
            <person name="Dacre M."/>
            <person name="Hellsten U."/>
            <person name="Larroux C."/>
            <person name="Putnam N.H."/>
            <person name="Stanke M."/>
            <person name="Adamska M."/>
            <person name="Darling A."/>
            <person name="Degnan S.M."/>
            <person name="Oakley T.H."/>
            <person name="Plachetzki D.C."/>
            <person name="Zhai Y."/>
            <person name="Adamski M."/>
            <person name="Calcino A."/>
            <person name="Cummins S.F."/>
            <person name="Goodstein D.M."/>
            <person name="Harris C."/>
            <person name="Jackson D.J."/>
            <person name="Leys S.P."/>
            <person name="Shu S."/>
            <person name="Woodcroft B.J."/>
            <person name="Vervoort M."/>
            <person name="Kosik K.S."/>
            <person name="Manning G."/>
            <person name="Degnan B.M."/>
            <person name="Rokhsar D.S."/>
        </authorList>
    </citation>
    <scope>NUCLEOTIDE SEQUENCE [LARGE SCALE GENOMIC DNA]</scope>
</reference>
<dbReference type="InterPro" id="IPR026591">
    <property type="entry name" value="Sirtuin_cat_small_dom_sf"/>
</dbReference>
<dbReference type="eggNOG" id="KOG2684">
    <property type="taxonomic scope" value="Eukaryota"/>
</dbReference>
<keyword evidence="7 10" id="KW-0862">Zinc</keyword>
<evidence type="ECO:0000259" key="12">
    <source>
        <dbReference type="PROSITE" id="PS50305"/>
    </source>
</evidence>
<evidence type="ECO:0000313" key="13">
    <source>
        <dbReference type="EnsemblMetazoa" id="Aqu2.1.29888_001"/>
    </source>
</evidence>
<evidence type="ECO:0000256" key="8">
    <source>
        <dbReference type="ARBA" id="ARBA00023027"/>
    </source>
</evidence>
<dbReference type="OrthoDB" id="424302at2759"/>
<feature type="region of interest" description="Disordered" evidence="11">
    <location>
        <begin position="403"/>
        <end position="469"/>
    </location>
</feature>
<gene>
    <name evidence="13" type="primary">100639948</name>
</gene>
<feature type="binding site" evidence="10">
    <location>
        <position position="240"/>
    </location>
    <ligand>
        <name>Zn(2+)</name>
        <dbReference type="ChEBI" id="CHEBI:29105"/>
    </ligand>
</feature>
<comment type="cofactor">
    <cofactor evidence="1">
        <name>Zn(2+)</name>
        <dbReference type="ChEBI" id="CHEBI:29105"/>
    </cofactor>
</comment>
<dbReference type="InterPro" id="IPR050134">
    <property type="entry name" value="NAD-dep_sirtuin_deacylases"/>
</dbReference>
<dbReference type="EC" id="2.3.1.286" evidence="4"/>
<keyword evidence="9" id="KW-0539">Nucleus</keyword>